<dbReference type="GO" id="GO:0005886">
    <property type="term" value="C:plasma membrane"/>
    <property type="evidence" value="ECO:0007669"/>
    <property type="project" value="UniProtKB-SubCell"/>
</dbReference>
<keyword evidence="4 12" id="KW-0812">Transmembrane</keyword>
<keyword evidence="9" id="KW-0407">Ion channel</keyword>
<dbReference type="AlphaFoldDB" id="A0A8K0HQ71"/>
<keyword evidence="10" id="KW-0175">Coiled coil</keyword>
<evidence type="ECO:0000256" key="9">
    <source>
        <dbReference type="ARBA" id="ARBA00023303"/>
    </source>
</evidence>
<keyword evidence="5" id="KW-0851">Voltage-gated channel</keyword>
<protein>
    <recommendedName>
        <fullName evidence="15">Voltage-gated hydrogen channel 1</fullName>
    </recommendedName>
</protein>
<dbReference type="PANTHER" id="PTHR46480">
    <property type="entry name" value="F20B24.22"/>
    <property type="match status" value="1"/>
</dbReference>
<dbReference type="OrthoDB" id="427456at2759"/>
<evidence type="ECO:0000256" key="8">
    <source>
        <dbReference type="ARBA" id="ARBA00023136"/>
    </source>
</evidence>
<feature type="transmembrane region" description="Helical" evidence="12">
    <location>
        <begin position="149"/>
        <end position="175"/>
    </location>
</feature>
<keyword evidence="7" id="KW-0406">Ion transport</keyword>
<organism evidence="13 14">
    <name type="scientific">Rhamnella rubrinervis</name>
    <dbReference type="NCBI Taxonomy" id="2594499"/>
    <lineage>
        <taxon>Eukaryota</taxon>
        <taxon>Viridiplantae</taxon>
        <taxon>Streptophyta</taxon>
        <taxon>Embryophyta</taxon>
        <taxon>Tracheophyta</taxon>
        <taxon>Spermatophyta</taxon>
        <taxon>Magnoliopsida</taxon>
        <taxon>eudicotyledons</taxon>
        <taxon>Gunneridae</taxon>
        <taxon>Pentapetalae</taxon>
        <taxon>rosids</taxon>
        <taxon>fabids</taxon>
        <taxon>Rosales</taxon>
        <taxon>Rhamnaceae</taxon>
        <taxon>rhamnoid group</taxon>
        <taxon>Rhamneae</taxon>
        <taxon>Rhamnella</taxon>
    </lineage>
</organism>
<evidence type="ECO:0000256" key="5">
    <source>
        <dbReference type="ARBA" id="ARBA00022882"/>
    </source>
</evidence>
<name>A0A8K0HQ71_9ROSA</name>
<comment type="subcellular location">
    <subcellularLocation>
        <location evidence="1">Cell membrane</location>
        <topology evidence="1">Multi-pass membrane protein</topology>
    </subcellularLocation>
</comment>
<evidence type="ECO:0000256" key="11">
    <source>
        <dbReference type="SAM" id="MobiDB-lite"/>
    </source>
</evidence>
<feature type="region of interest" description="Disordered" evidence="11">
    <location>
        <begin position="1"/>
        <end position="27"/>
    </location>
</feature>
<dbReference type="InterPro" id="IPR031846">
    <property type="entry name" value="Hvcn1"/>
</dbReference>
<sequence>MSNQLPIVANESNSQIQKPQPVSTATNPPISIDIESQKIESSVQIAIESQLQASVQILIDNWYARQKWHKLLFFFLFFFNPKPQQQKQLTTNNNRSPWRTQLANFLESTPMHGTAVFLLLLDLIVTTLELSSSILSCDPNGTMETAQAWFHWVGISLLIILFSKMVALAVGLGIAEFLKRPGYVVDSGVMVAALVLEGFLEKKGGGFLVAVSLWRVVRVIECAFELSNEAIDSQIEDVIRQFDALNEENKRLLETVAEKDVAISQLLEDLERCSQACN</sequence>
<accession>A0A8K0HQ71</accession>
<evidence type="ECO:0000256" key="6">
    <source>
        <dbReference type="ARBA" id="ARBA00022989"/>
    </source>
</evidence>
<evidence type="ECO:0000256" key="7">
    <source>
        <dbReference type="ARBA" id="ARBA00023065"/>
    </source>
</evidence>
<gene>
    <name evidence="13" type="ORF">FNV43_RR01754</name>
</gene>
<keyword evidence="8 12" id="KW-0472">Membrane</keyword>
<evidence type="ECO:0000256" key="1">
    <source>
        <dbReference type="ARBA" id="ARBA00004651"/>
    </source>
</evidence>
<keyword evidence="2" id="KW-0813">Transport</keyword>
<evidence type="ECO:0000256" key="2">
    <source>
        <dbReference type="ARBA" id="ARBA00022448"/>
    </source>
</evidence>
<feature type="coiled-coil region" evidence="10">
    <location>
        <begin position="228"/>
        <end position="255"/>
    </location>
</feature>
<keyword evidence="14" id="KW-1185">Reference proteome</keyword>
<comment type="caution">
    <text evidence="13">The sequence shown here is derived from an EMBL/GenBank/DDBJ whole genome shotgun (WGS) entry which is preliminary data.</text>
</comment>
<keyword evidence="3" id="KW-1003">Cell membrane</keyword>
<reference evidence="13" key="1">
    <citation type="submission" date="2020-03" db="EMBL/GenBank/DDBJ databases">
        <title>A high-quality chromosome-level genome assembly of a woody plant with both climbing and erect habits, Rhamnella rubrinervis.</title>
        <authorList>
            <person name="Lu Z."/>
            <person name="Yang Y."/>
            <person name="Zhu X."/>
            <person name="Sun Y."/>
        </authorList>
    </citation>
    <scope>NUCLEOTIDE SEQUENCE</scope>
    <source>
        <strain evidence="13">BYM</strain>
        <tissue evidence="13">Leaf</tissue>
    </source>
</reference>
<proteinExistence type="predicted"/>
<dbReference type="GO" id="GO:0034702">
    <property type="term" value="C:monoatomic ion channel complex"/>
    <property type="evidence" value="ECO:0007669"/>
    <property type="project" value="UniProtKB-KW"/>
</dbReference>
<evidence type="ECO:0000256" key="4">
    <source>
        <dbReference type="ARBA" id="ARBA00022692"/>
    </source>
</evidence>
<evidence type="ECO:0000256" key="12">
    <source>
        <dbReference type="SAM" id="Phobius"/>
    </source>
</evidence>
<dbReference type="Proteomes" id="UP000796880">
    <property type="component" value="Unassembled WGS sequence"/>
</dbReference>
<dbReference type="PANTHER" id="PTHR46480:SF1">
    <property type="entry name" value="VOLTAGE-GATED HYDROGEN CHANNEL 1"/>
    <property type="match status" value="1"/>
</dbReference>
<evidence type="ECO:0000313" key="14">
    <source>
        <dbReference type="Proteomes" id="UP000796880"/>
    </source>
</evidence>
<evidence type="ECO:0000313" key="13">
    <source>
        <dbReference type="EMBL" id="KAF3457097.1"/>
    </source>
</evidence>
<dbReference type="InterPro" id="IPR027359">
    <property type="entry name" value="Volt_channel_dom_sf"/>
</dbReference>
<dbReference type="EMBL" id="VOIH02000001">
    <property type="protein sequence ID" value="KAF3457097.1"/>
    <property type="molecule type" value="Genomic_DNA"/>
</dbReference>
<feature type="transmembrane region" description="Helical" evidence="12">
    <location>
        <begin position="115"/>
        <end position="137"/>
    </location>
</feature>
<evidence type="ECO:0008006" key="15">
    <source>
        <dbReference type="Google" id="ProtNLM"/>
    </source>
</evidence>
<keyword evidence="6 12" id="KW-1133">Transmembrane helix</keyword>
<evidence type="ECO:0000256" key="3">
    <source>
        <dbReference type="ARBA" id="ARBA00022475"/>
    </source>
</evidence>
<dbReference type="Gene3D" id="1.20.120.350">
    <property type="entry name" value="Voltage-gated potassium channels. Chain C"/>
    <property type="match status" value="1"/>
</dbReference>
<dbReference type="GO" id="GO:0030171">
    <property type="term" value="F:voltage-gated proton channel activity"/>
    <property type="evidence" value="ECO:0007669"/>
    <property type="project" value="InterPro"/>
</dbReference>
<evidence type="ECO:0000256" key="10">
    <source>
        <dbReference type="SAM" id="Coils"/>
    </source>
</evidence>